<evidence type="ECO:0000259" key="5">
    <source>
        <dbReference type="PROSITE" id="PS50893"/>
    </source>
</evidence>
<dbReference type="InterPro" id="IPR017871">
    <property type="entry name" value="ABC_transporter-like_CS"/>
</dbReference>
<organism evidence="6 7">
    <name type="scientific">Parafrankia soli</name>
    <dbReference type="NCBI Taxonomy" id="2599596"/>
    <lineage>
        <taxon>Bacteria</taxon>
        <taxon>Bacillati</taxon>
        <taxon>Actinomycetota</taxon>
        <taxon>Actinomycetes</taxon>
        <taxon>Frankiales</taxon>
        <taxon>Frankiaceae</taxon>
        <taxon>Parafrankia</taxon>
    </lineage>
</organism>
<dbReference type="PANTHER" id="PTHR43335">
    <property type="entry name" value="ABC TRANSPORTER, ATP-BINDING PROTEIN"/>
    <property type="match status" value="1"/>
</dbReference>
<keyword evidence="7" id="KW-1185">Reference proteome</keyword>
<dbReference type="Proteomes" id="UP000179769">
    <property type="component" value="Unassembled WGS sequence"/>
</dbReference>
<reference evidence="7" key="1">
    <citation type="submission" date="2016-07" db="EMBL/GenBank/DDBJ databases">
        <title>Frankia sp. NRRL B-16219 Genome sequencing.</title>
        <authorList>
            <person name="Ghodhbane-Gtari F."/>
            <person name="Swanson E."/>
            <person name="Gueddou A."/>
            <person name="Louati M."/>
            <person name="Nouioui I."/>
            <person name="Hezbri K."/>
            <person name="Abebe-Akele F."/>
            <person name="Simpson S."/>
            <person name="Morris K."/>
            <person name="Thomas K."/>
            <person name="Gtari M."/>
            <person name="Tisa L.S."/>
        </authorList>
    </citation>
    <scope>NUCLEOTIDE SEQUENCE [LARGE SCALE GENOMIC DNA]</scope>
    <source>
        <strain evidence="7">NRRL B-16219</strain>
    </source>
</reference>
<comment type="caution">
    <text evidence="6">The sequence shown here is derived from an EMBL/GenBank/DDBJ whole genome shotgun (WGS) entry which is preliminary data.</text>
</comment>
<proteinExistence type="inferred from homology"/>
<keyword evidence="4" id="KW-0067">ATP-binding</keyword>
<dbReference type="InterPro" id="IPR003593">
    <property type="entry name" value="AAA+_ATPase"/>
</dbReference>
<dbReference type="Pfam" id="PF00005">
    <property type="entry name" value="ABC_tran"/>
    <property type="match status" value="1"/>
</dbReference>
<dbReference type="InterPro" id="IPR003439">
    <property type="entry name" value="ABC_transporter-like_ATP-bd"/>
</dbReference>
<evidence type="ECO:0000256" key="2">
    <source>
        <dbReference type="ARBA" id="ARBA00022448"/>
    </source>
</evidence>
<dbReference type="Gene3D" id="3.40.50.300">
    <property type="entry name" value="P-loop containing nucleotide triphosphate hydrolases"/>
    <property type="match status" value="1"/>
</dbReference>
<accession>A0A1S1RCE9</accession>
<keyword evidence="3" id="KW-0547">Nucleotide-binding</keyword>
<evidence type="ECO:0000256" key="1">
    <source>
        <dbReference type="ARBA" id="ARBA00005417"/>
    </source>
</evidence>
<dbReference type="InterPro" id="IPR027417">
    <property type="entry name" value="P-loop_NTPase"/>
</dbReference>
<evidence type="ECO:0000313" key="6">
    <source>
        <dbReference type="EMBL" id="OHV43419.1"/>
    </source>
</evidence>
<dbReference type="GO" id="GO:0016887">
    <property type="term" value="F:ATP hydrolysis activity"/>
    <property type="evidence" value="ECO:0007669"/>
    <property type="project" value="InterPro"/>
</dbReference>
<evidence type="ECO:0000313" key="7">
    <source>
        <dbReference type="Proteomes" id="UP000179769"/>
    </source>
</evidence>
<evidence type="ECO:0000256" key="3">
    <source>
        <dbReference type="ARBA" id="ARBA00022741"/>
    </source>
</evidence>
<sequence>MDHRTGDVRPTALASTRDAIVSVRSLSKRYGDVIVLDDLTFTLEEGTVTGFLGPNGAGKTTTLRLLLGLAAPSSGQALVFGHRYQDLDSPVRRVGAVLDVHDLHPARSGREHLRVLALAAGIPDSRVEEALAMVELEAAADRRVRTYSLGMRQRLGLAGALLGEPRLLVLDEPANGLDPAGMQWLRAMLRGFAERGGAVLVSSHVLAEVGQTVDQVLILHRGRLAASGPLDQLTADGQTLEEVYLAITSKVAA</sequence>
<gene>
    <name evidence="6" type="ORF">BBK14_31415</name>
</gene>
<dbReference type="AlphaFoldDB" id="A0A1S1RCE9"/>
<feature type="domain" description="ABC transporter" evidence="5">
    <location>
        <begin position="21"/>
        <end position="246"/>
    </location>
</feature>
<dbReference type="PROSITE" id="PS00211">
    <property type="entry name" value="ABC_TRANSPORTER_1"/>
    <property type="match status" value="1"/>
</dbReference>
<dbReference type="PANTHER" id="PTHR43335:SF4">
    <property type="entry name" value="ABC TRANSPORTER, ATP-BINDING PROTEIN"/>
    <property type="match status" value="1"/>
</dbReference>
<dbReference type="EMBL" id="MAXA01000033">
    <property type="protein sequence ID" value="OHV43419.1"/>
    <property type="molecule type" value="Genomic_DNA"/>
</dbReference>
<name>A0A1S1RCE9_9ACTN</name>
<dbReference type="SMART" id="SM00382">
    <property type="entry name" value="AAA"/>
    <property type="match status" value="1"/>
</dbReference>
<dbReference type="OrthoDB" id="9804819at2"/>
<protein>
    <submittedName>
        <fullName evidence="6">ABC transporter</fullName>
    </submittedName>
</protein>
<comment type="similarity">
    <text evidence="1">Belongs to the ABC transporter superfamily.</text>
</comment>
<dbReference type="PROSITE" id="PS50893">
    <property type="entry name" value="ABC_TRANSPORTER_2"/>
    <property type="match status" value="1"/>
</dbReference>
<dbReference type="GO" id="GO:0005524">
    <property type="term" value="F:ATP binding"/>
    <property type="evidence" value="ECO:0007669"/>
    <property type="project" value="UniProtKB-KW"/>
</dbReference>
<keyword evidence="2" id="KW-0813">Transport</keyword>
<dbReference type="SUPFAM" id="SSF52540">
    <property type="entry name" value="P-loop containing nucleoside triphosphate hydrolases"/>
    <property type="match status" value="1"/>
</dbReference>
<evidence type="ECO:0000256" key="4">
    <source>
        <dbReference type="ARBA" id="ARBA00022840"/>
    </source>
</evidence>
<dbReference type="RefSeq" id="WP_071059977.1">
    <property type="nucleotide sequence ID" value="NZ_MAXA01000033.1"/>
</dbReference>